<keyword evidence="1" id="KW-0812">Transmembrane</keyword>
<accession>A0AAD7VCS7</accession>
<keyword evidence="1" id="KW-1133">Transmembrane helix</keyword>
<feature type="transmembrane region" description="Helical" evidence="1">
    <location>
        <begin position="505"/>
        <end position="527"/>
    </location>
</feature>
<reference evidence="2" key="1">
    <citation type="journal article" date="2023" name="Science">
        <title>Elucidation of the pathway for biosynthesis of saponin adjuvants from the soapbark tree.</title>
        <authorList>
            <person name="Reed J."/>
            <person name="Orme A."/>
            <person name="El-Demerdash A."/>
            <person name="Owen C."/>
            <person name="Martin L.B.B."/>
            <person name="Misra R.C."/>
            <person name="Kikuchi S."/>
            <person name="Rejzek M."/>
            <person name="Martin A.C."/>
            <person name="Harkess A."/>
            <person name="Leebens-Mack J."/>
            <person name="Louveau T."/>
            <person name="Stephenson M.J."/>
            <person name="Osbourn A."/>
        </authorList>
    </citation>
    <scope>NUCLEOTIDE SEQUENCE</scope>
    <source>
        <strain evidence="2">S10</strain>
    </source>
</reference>
<dbReference type="PANTHER" id="PTHR37383:SF1">
    <property type="entry name" value="OS01G0694200 PROTEIN"/>
    <property type="match status" value="1"/>
</dbReference>
<protein>
    <submittedName>
        <fullName evidence="2">Ribosome biogenesis ERB1</fullName>
    </submittedName>
</protein>
<name>A0AAD7VCS7_QUISA</name>
<evidence type="ECO:0000313" key="3">
    <source>
        <dbReference type="Proteomes" id="UP001163823"/>
    </source>
</evidence>
<comment type="caution">
    <text evidence="2">The sequence shown here is derived from an EMBL/GenBank/DDBJ whole genome shotgun (WGS) entry which is preliminary data.</text>
</comment>
<evidence type="ECO:0000313" key="2">
    <source>
        <dbReference type="EMBL" id="KAJ7971198.1"/>
    </source>
</evidence>
<dbReference type="PANTHER" id="PTHR37383">
    <property type="entry name" value="OS01G0694200 PROTEIN"/>
    <property type="match status" value="1"/>
</dbReference>
<feature type="transmembrane region" description="Helical" evidence="1">
    <location>
        <begin position="446"/>
        <end position="467"/>
    </location>
</feature>
<dbReference type="AlphaFoldDB" id="A0AAD7VCS7"/>
<proteinExistence type="predicted"/>
<gene>
    <name evidence="2" type="ORF">O6P43_009265</name>
</gene>
<dbReference type="KEGG" id="qsa:O6P43_009265"/>
<keyword evidence="3" id="KW-1185">Reference proteome</keyword>
<organism evidence="2 3">
    <name type="scientific">Quillaja saponaria</name>
    <name type="common">Soap bark tree</name>
    <dbReference type="NCBI Taxonomy" id="32244"/>
    <lineage>
        <taxon>Eukaryota</taxon>
        <taxon>Viridiplantae</taxon>
        <taxon>Streptophyta</taxon>
        <taxon>Embryophyta</taxon>
        <taxon>Tracheophyta</taxon>
        <taxon>Spermatophyta</taxon>
        <taxon>Magnoliopsida</taxon>
        <taxon>eudicotyledons</taxon>
        <taxon>Gunneridae</taxon>
        <taxon>Pentapetalae</taxon>
        <taxon>rosids</taxon>
        <taxon>fabids</taxon>
        <taxon>Fabales</taxon>
        <taxon>Quillajaceae</taxon>
        <taxon>Quillaja</taxon>
    </lineage>
</organism>
<dbReference type="Proteomes" id="UP001163823">
    <property type="component" value="Chromosome 4"/>
</dbReference>
<evidence type="ECO:0000256" key="1">
    <source>
        <dbReference type="SAM" id="Phobius"/>
    </source>
</evidence>
<feature type="transmembrane region" description="Helical" evidence="1">
    <location>
        <begin position="479"/>
        <end position="499"/>
    </location>
</feature>
<keyword evidence="1" id="KW-0472">Membrane</keyword>
<dbReference type="EMBL" id="JARAOO010000004">
    <property type="protein sequence ID" value="KAJ7971198.1"/>
    <property type="molecule type" value="Genomic_DNA"/>
</dbReference>
<sequence length="553" mass="60895">MVLVQASKLNLSNPSFSSPGIASVLFEPNSLSLALMHSDSSLSLYPSFSPLSSTSLPSPQTLISAPSSSSTFLLLQNSNPNSHSRVLFIVSGPYRTGAEILLRFYILQKSKCFTRAQVVCSQKGLRFDNKLGVLINVKHAVAIKLAGSINYFAMYSVSSSKILIFAVKMEGDDEDGDGVVVKLMRCAVIECCKPVCSISVSFGFLILGEENGVRVFNLRRLVKGRVRRVKNSNSNLKSEVRGLSLPNGVINDDYGRDGVRGRGGKQFGFEGTFEVTCNGALDGKMEKHSVPVTQRSSRLQQDDKDGGSCFVALKRNEVESKAMRMQSMSVKAISIQALSQRMLLILDSDGDLHLLCLSNPVIGADITCLTRQLPRYMKVQTLSVLPDISSRTQTVWLSDGDHTVHMLATLDMENAPNEKDGNNSDEKLLHLPVAQCIFASERIQDVVPLAANAILILGQVFVGFVSISCLNKTNYIGLVWFRLALVFQGLFVLEAYMHMQYPELLSIYIFSCGNLHNCIYFTVYANLSRFLMNLLLFAVAYHVFSDHHGSVCH</sequence>